<evidence type="ECO:0000313" key="2">
    <source>
        <dbReference type="Proteomes" id="UP000324351"/>
    </source>
</evidence>
<dbReference type="EMBL" id="VUJW01000003">
    <property type="protein sequence ID" value="KAA1427801.1"/>
    <property type="molecule type" value="Genomic_DNA"/>
</dbReference>
<dbReference type="SUPFAM" id="SSF54637">
    <property type="entry name" value="Thioesterase/thiol ester dehydrase-isomerase"/>
    <property type="match status" value="1"/>
</dbReference>
<sequence>MSASAAPAPPDRSTSTAGWWSTEIQVWWRDFDELGHMTAAAYPAAFEEGVGRFVTERWERPSPAYVTARTSIEYLSEVRRARLPITLHVRPAHIGVTSFVVDLVLSDAGGTRCSAAQTRYVAWDTDRRSSRHLTDDERARLLG</sequence>
<dbReference type="RefSeq" id="WP_149750233.1">
    <property type="nucleotide sequence ID" value="NZ_VUJW01000003.1"/>
</dbReference>
<accession>A0A5B1M4W4</accession>
<organism evidence="1 2">
    <name type="scientific">Nocardioides antri</name>
    <dbReference type="NCBI Taxonomy" id="2607659"/>
    <lineage>
        <taxon>Bacteria</taxon>
        <taxon>Bacillati</taxon>
        <taxon>Actinomycetota</taxon>
        <taxon>Actinomycetes</taxon>
        <taxon>Propionibacteriales</taxon>
        <taxon>Nocardioidaceae</taxon>
        <taxon>Nocardioides</taxon>
    </lineage>
</organism>
<dbReference type="AlphaFoldDB" id="A0A5B1M4W4"/>
<dbReference type="Gene3D" id="3.10.129.10">
    <property type="entry name" value="Hotdog Thioesterase"/>
    <property type="match status" value="1"/>
</dbReference>
<reference evidence="1 2" key="2">
    <citation type="submission" date="2019-09" db="EMBL/GenBank/DDBJ databases">
        <authorList>
            <person name="Jin C."/>
        </authorList>
    </citation>
    <scope>NUCLEOTIDE SEQUENCE [LARGE SCALE GENOMIC DNA]</scope>
    <source>
        <strain evidence="1 2">BN140041</strain>
    </source>
</reference>
<proteinExistence type="predicted"/>
<keyword evidence="2" id="KW-1185">Reference proteome</keyword>
<dbReference type="Proteomes" id="UP000324351">
    <property type="component" value="Unassembled WGS sequence"/>
</dbReference>
<evidence type="ECO:0000313" key="1">
    <source>
        <dbReference type="EMBL" id="KAA1427801.1"/>
    </source>
</evidence>
<protein>
    <submittedName>
        <fullName evidence="1">Acyl-CoA thioesterase</fullName>
    </submittedName>
</protein>
<reference evidence="1 2" key="1">
    <citation type="submission" date="2019-09" db="EMBL/GenBank/DDBJ databases">
        <title>Nocardioides panacisoli sp. nov., isolated from the soil of a ginseng field.</title>
        <authorList>
            <person name="Cho C."/>
        </authorList>
    </citation>
    <scope>NUCLEOTIDE SEQUENCE [LARGE SCALE GENOMIC DNA]</scope>
    <source>
        <strain evidence="1 2">BN140041</strain>
    </source>
</reference>
<comment type="caution">
    <text evidence="1">The sequence shown here is derived from an EMBL/GenBank/DDBJ whole genome shotgun (WGS) entry which is preliminary data.</text>
</comment>
<dbReference type="CDD" id="cd00586">
    <property type="entry name" value="4HBT"/>
    <property type="match status" value="1"/>
</dbReference>
<name>A0A5B1M4W4_9ACTN</name>
<dbReference type="InterPro" id="IPR029069">
    <property type="entry name" value="HotDog_dom_sf"/>
</dbReference>
<dbReference type="Pfam" id="PF13279">
    <property type="entry name" value="4HBT_2"/>
    <property type="match status" value="1"/>
</dbReference>
<gene>
    <name evidence="1" type="ORF">F0U47_10265</name>
</gene>